<evidence type="ECO:0000256" key="13">
    <source>
        <dbReference type="ARBA" id="ARBA00057761"/>
    </source>
</evidence>
<keyword evidence="10" id="KW-0030">Aminoacyl-tRNA synthetase</keyword>
<evidence type="ECO:0000259" key="16">
    <source>
        <dbReference type="PROSITE" id="PS51447"/>
    </source>
</evidence>
<dbReference type="InterPro" id="IPR004530">
    <property type="entry name" value="Phe-tRNA-synth_IIc_mito"/>
</dbReference>
<evidence type="ECO:0000256" key="12">
    <source>
        <dbReference type="ARBA" id="ARBA00049255"/>
    </source>
</evidence>
<keyword evidence="5" id="KW-0547">Nucleotide-binding</keyword>
<dbReference type="EC" id="6.1.1.20" evidence="3"/>
<evidence type="ECO:0000256" key="14">
    <source>
        <dbReference type="SAM" id="MobiDB-lite"/>
    </source>
</evidence>
<feature type="compositionally biased region" description="Polar residues" evidence="14">
    <location>
        <begin position="1162"/>
        <end position="1175"/>
    </location>
</feature>
<dbReference type="Gene3D" id="3.30.930.10">
    <property type="entry name" value="Bira Bifunctional Protein, Domain 2"/>
    <property type="match status" value="1"/>
</dbReference>
<dbReference type="InterPro" id="IPR006195">
    <property type="entry name" value="aa-tRNA-synth_II"/>
</dbReference>
<dbReference type="InterPro" id="IPR045864">
    <property type="entry name" value="aa-tRNA-synth_II/BPL/LPL"/>
</dbReference>
<keyword evidence="7" id="KW-0648">Protein biosynthesis</keyword>
<dbReference type="FunFam" id="3.30.930.10:FF:000053">
    <property type="entry name" value="Phenylalanyl-tRNA synthetase mitochondrial"/>
    <property type="match status" value="1"/>
</dbReference>
<reference evidence="17" key="1">
    <citation type="submission" date="2020-11" db="EMBL/GenBank/DDBJ databases">
        <authorList>
            <person name="Tran Van P."/>
        </authorList>
    </citation>
    <scope>NUCLEOTIDE SEQUENCE</scope>
</reference>
<sequence length="1197" mass="136241">MMRAKTTVARPRVRLRWEKMGNGGNLRVSTQAVARAIRSKVREPVEAVRLPGDRERLQCGLEEDYHPFQKFLPSLRVQHWSYKLGRERLVRVVVKGLLTWTKPGDIQQKLVEMGFSVKSTTQILSQWKRDQKTGEILCGLHVKVEKYKSPDGPVQCKNCFQFGHVWRDCHANHKCWFCGGDHKKGGCLEERVSPPKCLHCSGAYSSAQRCSPTYNSLRVIRTVRVSKGNKWRMDGPSEGQKPLGHVAKPTCAAMRFSLAEFICHRSDQAGDVGRGRTAVLVRRGLDHHATSLTLLQHMEATAIQLMTSTDPDRSLWRMMGNSMWVPTPRPSIVGRNGVVNSNSENAEALVNLYRLTTRKTRCTLHTWLSFSLLQWADSVKYLGLSLDTKLTWRRYCNDRFNKTRQRLGILGPLLNRCSTLSTRNGLTLYKQLLKPILDYACPAWGHLADTGLGITSSSLEGAIDVPKPRSDKRDVSTVVWEALTQPQHKVVSPPREDGIDWIITDPAYSEPSLSEEFDSEPEIQNATRDQIDILAEAIEDEKLNAFLVTLQTLKTFFYHRRFISASVKNKDEIGGKITVCGRTFQRDDWTNISPKILSYLGRNLHIQPYHPLSFIRQNIVSFLYKKFVGRMGNPIFSVYDNLSPVVSVQQNFDSLITPATHPSRDKSDCYYINHKYLLRGHTTAHQSELINMGLNNFLVVGDVYRRDEIDTSHYPVFHQADAVRICTQEEVSLRIRVISTRFPTPVTWARATSLKTSADVLARIVLKRVFRRVPNGEALQVFEKSGMRTEDKQQEHTLEATKLMETELKSTLLCLAQSLLGQGLVHRWVATTFPFTHPSWELEVLHKDKWVELLGCGIMEHAILHTAGAGDRIGWAFGVGLERIAMIVYDIPDIRLFWSTDSGFLWQFNNKTANDVIKYKAVSIYPQCINDISFWLPEDRLYSPNDFYDLVRSTAGDIVEQISLVDEFVHPKTQRISHCYKLVYRHMEKTLTQEEVNVVHRLIEQAVDKELHGIVVWLTILASVDPSRQGHNSTNTSRHCQHWTGLRAKVRSSPRKLCHTQEKKTNDMRVLDVLHWQCSEKPPPVHPTEIRTSSSAVELNTTSTLANYATEAAVELNTTNELANYATEAGSKIKVCNDVPNKEYATHYNLVIWRLSDSPRLTNSHQLSPSPTEASPRQIGRTYSLRRIHSPGLGNYD</sequence>
<proteinExistence type="inferred from homology"/>
<feature type="region of interest" description="Disordered" evidence="14">
    <location>
        <begin position="1162"/>
        <end position="1197"/>
    </location>
</feature>
<dbReference type="GO" id="GO:0005524">
    <property type="term" value="F:ATP binding"/>
    <property type="evidence" value="ECO:0007669"/>
    <property type="project" value="UniProtKB-KW"/>
</dbReference>
<evidence type="ECO:0000313" key="17">
    <source>
        <dbReference type="EMBL" id="CAD7260289.1"/>
    </source>
</evidence>
<dbReference type="Gene3D" id="3.30.70.380">
    <property type="entry name" value="Ferrodoxin-fold anticodon-binding domain"/>
    <property type="match status" value="1"/>
</dbReference>
<dbReference type="GO" id="GO:0006432">
    <property type="term" value="P:phenylalanyl-tRNA aminoacylation"/>
    <property type="evidence" value="ECO:0007669"/>
    <property type="project" value="InterPro"/>
</dbReference>
<dbReference type="NCBIfam" id="TIGR00469">
    <property type="entry name" value="pheS_mito"/>
    <property type="match status" value="1"/>
</dbReference>
<comment type="function">
    <text evidence="13">Is responsible for the charging of tRNA(Phe) with phenylalanine in mitochondrial translation.</text>
</comment>
<dbReference type="PANTHER" id="PTHR11538:SF41">
    <property type="entry name" value="PHENYLALANINE--TRNA LIGASE, MITOCHONDRIAL"/>
    <property type="match status" value="1"/>
</dbReference>
<evidence type="ECO:0000259" key="15">
    <source>
        <dbReference type="PROSITE" id="PS50862"/>
    </source>
</evidence>
<dbReference type="Pfam" id="PF01409">
    <property type="entry name" value="tRNA-synt_2d"/>
    <property type="match status" value="2"/>
</dbReference>
<evidence type="ECO:0000256" key="8">
    <source>
        <dbReference type="ARBA" id="ARBA00022946"/>
    </source>
</evidence>
<accession>A0A7R9ATG4</accession>
<organism evidence="17">
    <name type="scientific">Timema shepardi</name>
    <name type="common">Walking stick</name>
    <dbReference type="NCBI Taxonomy" id="629360"/>
    <lineage>
        <taxon>Eukaryota</taxon>
        <taxon>Metazoa</taxon>
        <taxon>Ecdysozoa</taxon>
        <taxon>Arthropoda</taxon>
        <taxon>Hexapoda</taxon>
        <taxon>Insecta</taxon>
        <taxon>Pterygota</taxon>
        <taxon>Neoptera</taxon>
        <taxon>Polyneoptera</taxon>
        <taxon>Phasmatodea</taxon>
        <taxon>Timematodea</taxon>
        <taxon>Timematoidea</taxon>
        <taxon>Timematidae</taxon>
        <taxon>Timema</taxon>
    </lineage>
</organism>
<evidence type="ECO:0000256" key="1">
    <source>
        <dbReference type="ARBA" id="ARBA00004305"/>
    </source>
</evidence>
<dbReference type="PROSITE" id="PS51447">
    <property type="entry name" value="FDX_ACB"/>
    <property type="match status" value="1"/>
</dbReference>
<evidence type="ECO:0000256" key="6">
    <source>
        <dbReference type="ARBA" id="ARBA00022840"/>
    </source>
</evidence>
<gene>
    <name evidence="17" type="ORF">TSIB3V08_LOCUS4471</name>
</gene>
<dbReference type="SUPFAM" id="SSF54991">
    <property type="entry name" value="Anticodon-binding domain of PheRS"/>
    <property type="match status" value="1"/>
</dbReference>
<name>A0A7R9ATG4_TIMSH</name>
<keyword evidence="9" id="KW-0496">Mitochondrion</keyword>
<protein>
    <recommendedName>
        <fullName evidence="3">phenylalanine--tRNA ligase</fullName>
        <ecNumber evidence="3">6.1.1.20</ecNumber>
    </recommendedName>
    <alternativeName>
        <fullName evidence="11">Phenylalanyl-tRNA synthetase</fullName>
    </alternativeName>
</protein>
<evidence type="ECO:0000256" key="5">
    <source>
        <dbReference type="ARBA" id="ARBA00022741"/>
    </source>
</evidence>
<dbReference type="SMART" id="SM00896">
    <property type="entry name" value="FDX-ACB"/>
    <property type="match status" value="1"/>
</dbReference>
<evidence type="ECO:0000256" key="7">
    <source>
        <dbReference type="ARBA" id="ARBA00022917"/>
    </source>
</evidence>
<dbReference type="InterPro" id="IPR036690">
    <property type="entry name" value="Fdx_antiC-bd_sf"/>
</dbReference>
<comment type="catalytic activity">
    <reaction evidence="12">
        <text>tRNA(Phe) + L-phenylalanine + ATP = L-phenylalanyl-tRNA(Phe) + AMP + diphosphate + H(+)</text>
        <dbReference type="Rhea" id="RHEA:19413"/>
        <dbReference type="Rhea" id="RHEA-COMP:9668"/>
        <dbReference type="Rhea" id="RHEA-COMP:9699"/>
        <dbReference type="ChEBI" id="CHEBI:15378"/>
        <dbReference type="ChEBI" id="CHEBI:30616"/>
        <dbReference type="ChEBI" id="CHEBI:33019"/>
        <dbReference type="ChEBI" id="CHEBI:58095"/>
        <dbReference type="ChEBI" id="CHEBI:78442"/>
        <dbReference type="ChEBI" id="CHEBI:78531"/>
        <dbReference type="ChEBI" id="CHEBI:456215"/>
        <dbReference type="EC" id="6.1.1.20"/>
    </reaction>
</comment>
<dbReference type="GO" id="GO:0005759">
    <property type="term" value="C:mitochondrial matrix"/>
    <property type="evidence" value="ECO:0007669"/>
    <property type="project" value="UniProtKB-SubCell"/>
</dbReference>
<evidence type="ECO:0000256" key="10">
    <source>
        <dbReference type="ARBA" id="ARBA00023146"/>
    </source>
</evidence>
<dbReference type="InterPro" id="IPR002319">
    <property type="entry name" value="Phenylalanyl-tRNA_Synthase"/>
</dbReference>
<dbReference type="GO" id="GO:0004826">
    <property type="term" value="F:phenylalanine-tRNA ligase activity"/>
    <property type="evidence" value="ECO:0007669"/>
    <property type="project" value="UniProtKB-EC"/>
</dbReference>
<keyword evidence="8" id="KW-0809">Transit peptide</keyword>
<evidence type="ECO:0000256" key="9">
    <source>
        <dbReference type="ARBA" id="ARBA00023128"/>
    </source>
</evidence>
<dbReference type="GO" id="GO:0000049">
    <property type="term" value="F:tRNA binding"/>
    <property type="evidence" value="ECO:0007669"/>
    <property type="project" value="InterPro"/>
</dbReference>
<evidence type="ECO:0000256" key="11">
    <source>
        <dbReference type="ARBA" id="ARBA00031194"/>
    </source>
</evidence>
<evidence type="ECO:0000256" key="4">
    <source>
        <dbReference type="ARBA" id="ARBA00022598"/>
    </source>
</evidence>
<dbReference type="EMBL" id="OC001619">
    <property type="protein sequence ID" value="CAD7260289.1"/>
    <property type="molecule type" value="Genomic_DNA"/>
</dbReference>
<dbReference type="SUPFAM" id="SSF55681">
    <property type="entry name" value="Class II aaRS and biotin synthetases"/>
    <property type="match status" value="1"/>
</dbReference>
<feature type="domain" description="Aminoacyl-transfer RNA synthetases class-II family profile" evidence="15">
    <location>
        <begin position="615"/>
        <end position="926"/>
    </location>
</feature>
<dbReference type="AlphaFoldDB" id="A0A7R9ATG4"/>
<dbReference type="PROSITE" id="PS50862">
    <property type="entry name" value="AA_TRNA_LIGASE_II"/>
    <property type="match status" value="1"/>
</dbReference>
<comment type="subcellular location">
    <subcellularLocation>
        <location evidence="1">Mitochondrion matrix</location>
    </subcellularLocation>
</comment>
<comment type="similarity">
    <text evidence="2">Belongs to the class-II aminoacyl-tRNA synthetase family.</text>
</comment>
<feature type="domain" description="FDX-ACB" evidence="16">
    <location>
        <begin position="923"/>
        <end position="1017"/>
    </location>
</feature>
<dbReference type="Pfam" id="PF03147">
    <property type="entry name" value="FDX-ACB"/>
    <property type="match status" value="1"/>
</dbReference>
<evidence type="ECO:0000256" key="3">
    <source>
        <dbReference type="ARBA" id="ARBA00012814"/>
    </source>
</evidence>
<evidence type="ECO:0000256" key="2">
    <source>
        <dbReference type="ARBA" id="ARBA00008226"/>
    </source>
</evidence>
<dbReference type="PANTHER" id="PTHR11538">
    <property type="entry name" value="PHENYLALANYL-TRNA SYNTHETASE"/>
    <property type="match status" value="1"/>
</dbReference>
<dbReference type="FunFam" id="3.30.70.380:FF:000002">
    <property type="entry name" value="phenylalanine--tRNA ligase, mitochondrial"/>
    <property type="match status" value="1"/>
</dbReference>
<dbReference type="InterPro" id="IPR005121">
    <property type="entry name" value="Fdx_antiC-bd"/>
</dbReference>
<keyword evidence="6" id="KW-0067">ATP-binding</keyword>
<keyword evidence="4" id="KW-0436">Ligase</keyword>